<proteinExistence type="predicted"/>
<sequence length="73" mass="8992">MNNNKISYRAFNSYANRREDFEDVNKIPRYLKRTDGDMNVNTKKNTLRYKDARLSYKNRRSINKDWKDFNNHQ</sequence>
<organism evidence="1">
    <name type="scientific">viral metagenome</name>
    <dbReference type="NCBI Taxonomy" id="1070528"/>
    <lineage>
        <taxon>unclassified sequences</taxon>
        <taxon>metagenomes</taxon>
        <taxon>organismal metagenomes</taxon>
    </lineage>
</organism>
<dbReference type="EMBL" id="MN740485">
    <property type="protein sequence ID" value="QHU29330.1"/>
    <property type="molecule type" value="Genomic_DNA"/>
</dbReference>
<accession>A0A6C0LFY5</accession>
<name>A0A6C0LFY5_9ZZZZ</name>
<evidence type="ECO:0000313" key="1">
    <source>
        <dbReference type="EMBL" id="QHU29330.1"/>
    </source>
</evidence>
<dbReference type="AlphaFoldDB" id="A0A6C0LFY5"/>
<reference evidence="1" key="1">
    <citation type="journal article" date="2020" name="Nature">
        <title>Giant virus diversity and host interactions through global metagenomics.</title>
        <authorList>
            <person name="Schulz F."/>
            <person name="Roux S."/>
            <person name="Paez-Espino D."/>
            <person name="Jungbluth S."/>
            <person name="Walsh D.A."/>
            <person name="Denef V.J."/>
            <person name="McMahon K.D."/>
            <person name="Konstantinidis K.T."/>
            <person name="Eloe-Fadrosh E.A."/>
            <person name="Kyrpides N.C."/>
            <person name="Woyke T."/>
        </authorList>
    </citation>
    <scope>NUCLEOTIDE SEQUENCE</scope>
    <source>
        <strain evidence="1">GVMAG-M-3300027804-47</strain>
    </source>
</reference>
<protein>
    <submittedName>
        <fullName evidence="1">Uncharacterized protein</fullName>
    </submittedName>
</protein>